<proteinExistence type="predicted"/>
<keyword evidence="2" id="KW-1185">Reference proteome</keyword>
<sequence>MSLKYENLTKLKNFALTVEIELICRELIIYDSLIKEAKCELRKVNRSDRFRRNSFLYAKLNLAKNNKQTDFESKKSSFFSNEIRY</sequence>
<evidence type="ECO:0000313" key="2">
    <source>
        <dbReference type="Proteomes" id="UP000276133"/>
    </source>
</evidence>
<reference evidence="1 2" key="1">
    <citation type="journal article" date="2018" name="Sci. Rep.">
        <title>Genomic signatures of local adaptation to the degree of environmental predictability in rotifers.</title>
        <authorList>
            <person name="Franch-Gras L."/>
            <person name="Hahn C."/>
            <person name="Garcia-Roger E.M."/>
            <person name="Carmona M.J."/>
            <person name="Serra M."/>
            <person name="Gomez A."/>
        </authorList>
    </citation>
    <scope>NUCLEOTIDE SEQUENCE [LARGE SCALE GENOMIC DNA]</scope>
    <source>
        <strain evidence="1">HYR1</strain>
    </source>
</reference>
<organism evidence="1 2">
    <name type="scientific">Brachionus plicatilis</name>
    <name type="common">Marine rotifer</name>
    <name type="synonym">Brachionus muelleri</name>
    <dbReference type="NCBI Taxonomy" id="10195"/>
    <lineage>
        <taxon>Eukaryota</taxon>
        <taxon>Metazoa</taxon>
        <taxon>Spiralia</taxon>
        <taxon>Gnathifera</taxon>
        <taxon>Rotifera</taxon>
        <taxon>Eurotatoria</taxon>
        <taxon>Monogononta</taxon>
        <taxon>Pseudotrocha</taxon>
        <taxon>Ploima</taxon>
        <taxon>Brachionidae</taxon>
        <taxon>Brachionus</taxon>
    </lineage>
</organism>
<comment type="caution">
    <text evidence="1">The sequence shown here is derived from an EMBL/GenBank/DDBJ whole genome shotgun (WGS) entry which is preliminary data.</text>
</comment>
<name>A0A3M7T7Q3_BRAPC</name>
<accession>A0A3M7T7Q3</accession>
<evidence type="ECO:0000313" key="1">
    <source>
        <dbReference type="EMBL" id="RNA44062.1"/>
    </source>
</evidence>
<gene>
    <name evidence="1" type="ORF">BpHYR1_023027</name>
</gene>
<dbReference type="Proteomes" id="UP000276133">
    <property type="component" value="Unassembled WGS sequence"/>
</dbReference>
<protein>
    <submittedName>
        <fullName evidence="1">Uncharacterized protein</fullName>
    </submittedName>
</protein>
<dbReference type="AlphaFoldDB" id="A0A3M7T7Q3"/>
<dbReference type="EMBL" id="REGN01000159">
    <property type="protein sequence ID" value="RNA44062.1"/>
    <property type="molecule type" value="Genomic_DNA"/>
</dbReference>